<feature type="compositionally biased region" description="Basic and acidic residues" evidence="1">
    <location>
        <begin position="405"/>
        <end position="414"/>
    </location>
</feature>
<dbReference type="InterPro" id="IPR029052">
    <property type="entry name" value="Metallo-depent_PP-like"/>
</dbReference>
<dbReference type="InterPro" id="IPR025282">
    <property type="entry name" value="DUF4214"/>
</dbReference>
<gene>
    <name evidence="5" type="primary">yfkN</name>
    <name evidence="5" type="ORF">Thiowin_04284</name>
</gene>
<feature type="domain" description="DUF4214" evidence="3">
    <location>
        <begin position="1331"/>
        <end position="1400"/>
    </location>
</feature>
<dbReference type="RefSeq" id="WP_328984925.1">
    <property type="nucleotide sequence ID" value="NZ_CP121472.1"/>
</dbReference>
<dbReference type="Gene3D" id="1.10.3130.20">
    <property type="entry name" value="Phycobilisome linker domain"/>
    <property type="match status" value="1"/>
</dbReference>
<dbReference type="EMBL" id="CP121472">
    <property type="protein sequence ID" value="WPL19177.1"/>
    <property type="molecule type" value="Genomic_DNA"/>
</dbReference>
<dbReference type="InterPro" id="IPR055188">
    <property type="entry name" value="Choice_anch_I"/>
</dbReference>
<dbReference type="InterPro" id="IPR011048">
    <property type="entry name" value="Haem_d1_sf"/>
</dbReference>
<dbReference type="PRINTS" id="PR01607">
    <property type="entry name" value="APYRASEFAMLY"/>
</dbReference>
<dbReference type="PANTHER" id="PTHR11575">
    <property type="entry name" value="5'-NUCLEOTIDASE-RELATED"/>
    <property type="match status" value="1"/>
</dbReference>
<feature type="region of interest" description="Disordered" evidence="1">
    <location>
        <begin position="395"/>
        <end position="414"/>
    </location>
</feature>
<evidence type="ECO:0000259" key="3">
    <source>
        <dbReference type="Pfam" id="PF13946"/>
    </source>
</evidence>
<dbReference type="SUPFAM" id="SSF56300">
    <property type="entry name" value="Metallo-dependent phosphatases"/>
    <property type="match status" value="1"/>
</dbReference>
<dbReference type="Pfam" id="PF13946">
    <property type="entry name" value="DUF4214"/>
    <property type="match status" value="1"/>
</dbReference>
<dbReference type="InterPro" id="IPR015943">
    <property type="entry name" value="WD40/YVTN_repeat-like_dom_sf"/>
</dbReference>
<proteinExistence type="predicted"/>
<keyword evidence="6" id="KW-1185">Reference proteome</keyword>
<accession>A0ABZ0SF93</accession>
<dbReference type="Pfam" id="PF02872">
    <property type="entry name" value="5_nucleotid_C"/>
    <property type="match status" value="1"/>
</dbReference>
<feature type="domain" description="5'-Nucleotidase C-terminal" evidence="2">
    <location>
        <begin position="878"/>
        <end position="1062"/>
    </location>
</feature>
<dbReference type="InterPro" id="IPR011049">
    <property type="entry name" value="Serralysin-like_metalloprot_C"/>
</dbReference>
<dbReference type="Pfam" id="PF22494">
    <property type="entry name" value="choice_anch_I"/>
    <property type="match status" value="1"/>
</dbReference>
<evidence type="ECO:0000313" key="6">
    <source>
        <dbReference type="Proteomes" id="UP001432180"/>
    </source>
</evidence>
<dbReference type="SUPFAM" id="SSF55816">
    <property type="entry name" value="5'-nucleotidase (syn. UDP-sugar hydrolase), C-terminal domain"/>
    <property type="match status" value="1"/>
</dbReference>
<protein>
    <submittedName>
        <fullName evidence="5">Trifunctional nucleotide phosphoesterase protein YfkN</fullName>
    </submittedName>
</protein>
<evidence type="ECO:0000259" key="4">
    <source>
        <dbReference type="Pfam" id="PF22494"/>
    </source>
</evidence>
<dbReference type="Gene3D" id="3.90.780.10">
    <property type="entry name" value="5'-Nucleotidase, C-terminal domain"/>
    <property type="match status" value="1"/>
</dbReference>
<dbReference type="PANTHER" id="PTHR11575:SF24">
    <property type="entry name" value="5'-NUCLEOTIDASE"/>
    <property type="match status" value="1"/>
</dbReference>
<dbReference type="Gene3D" id="3.60.21.10">
    <property type="match status" value="1"/>
</dbReference>
<dbReference type="InterPro" id="IPR008334">
    <property type="entry name" value="5'-Nucleotdase_C"/>
</dbReference>
<organism evidence="5 6">
    <name type="scientific">Thiorhodovibrio winogradskyi</name>
    <dbReference type="NCBI Taxonomy" id="77007"/>
    <lineage>
        <taxon>Bacteria</taxon>
        <taxon>Pseudomonadati</taxon>
        <taxon>Pseudomonadota</taxon>
        <taxon>Gammaproteobacteria</taxon>
        <taxon>Chromatiales</taxon>
        <taxon>Chromatiaceae</taxon>
        <taxon>Thiorhodovibrio</taxon>
    </lineage>
</organism>
<dbReference type="InterPro" id="IPR036907">
    <property type="entry name" value="5'-Nucleotdase_C_sf"/>
</dbReference>
<evidence type="ECO:0000313" key="5">
    <source>
        <dbReference type="EMBL" id="WPL19177.1"/>
    </source>
</evidence>
<name>A0ABZ0SF93_9GAMM</name>
<dbReference type="SUPFAM" id="SSF51120">
    <property type="entry name" value="beta-Roll"/>
    <property type="match status" value="1"/>
</dbReference>
<sequence>MSDSSLQVFQHPGLSLNLIHRFDPGSGEAGAESVVAESNVLFVTNGADARIEIFSPGIEGSLARIDLSATPGFDDLTSVAAKNGLVAVAIKLVDSEGNLAPGKVAIYDASDLGDIRLLEQIEVGFLPDMLTFSEDGKQLYVAIEGEAVESVATPGGVTIIDLPTDYDGSTVPATATFVGFSEFDSQIEALRAQGVRIFPGEAPSTDFEPEYIAIDPTTGDLLVTLQEANTVARIDPTAKTVLALYPMGIRDHSQDGNGLDPSDRDDGINIANWPVFGMPMPDAIATFQVDGQTYYITANEGDARDLAENEARIKDLTLDPTAFPDAATLQEDENLGRLQVSTFDGDTDNDGDQDALFSYGSRSFSIYDADGNLVFDSGDHLEQLISARAPWRFNNDDGEPIATEGDNRSDAKGPEPEAVAVLEVEGRVLAFIGLERDSGVAAYDVTDPRAPVFLDYIDGFAAGDIAPETIAVINAQDSGTGNPQIAIAYEGSGTTSVYDINQAAYSLELLHLTDQEAAYGAIEDAPRLSGVLNALKAQDLGNDGMEDNTLVLSSGDAIIPGLFFSASADVYGEAGVADILIQNELGVQAIAFGNHEFDFGTEFLASLIDGSAAEDFSGTAMPYLSGNLDFSTDPNLAGLVVSDAQAPRANSIAASTYFEVGGEKIGVLGATTPTLASISSPGTVGIQPAGFSTNPTPEDLDALAAVIQADVDALLAAHPDMDKVILLAHMQQISIEQELATRLSDVDIIVAGGSNTRLFDGNDSLRAGDTDQGPYPIFTTDSDGNPIAVVNTDGSYKYLGRLVIDFDANGHILPGSYDPTVSGAYATDAAGLAALDAESLIDPDIQNIANAIEDAILAKESNVFGLSEVFLNGNRSGGSTDGVRTQETNLGNLTADANLAIANQIAVERGETEAVVLSIKNGGGIRASIGQTVVPPGGTEAQRLPNEEIPGVKPAGGISENDIATTLAFNNGLTLMTLTGAEIAALFEHGIGGLPDASGRFPQISGAKFSFDPDAPAGERLINASLFDDKGDLLADLVRDGELVEANANATFRVVTLNFLAEPRFDDAGNYIGGGDGYPFPNTNTDPSVGAVADPSVVARINLVQLAEDDTTTADGNATFAPDGSEQDALAEYLYDNFMTTPYAEADVEAAWDTRIRNIDPHRGDASTDPGDGTLIKGVSVLGGDGDNLFVGSAGDDIFEGGAGNDSFTGLGDQSGDFFYGGDGIDIAVFRGVLADYSISASDAITDLRGGTEKLNGLVVVDQQSGRDGTDYLVGTERLAFEDVSLAFDIDGSAGQAYRLYEAAFGRTPDLTGIGHFIGQLDAGVSLTQIAQSFIDSAEFFSRNGANPNNAEFITAIYANILDRAPDTKGLAFWDDALENGLSRAHFLVNISESAESQENVIELIGSGIQYLDLPL</sequence>
<dbReference type="InterPro" id="IPR006179">
    <property type="entry name" value="5_nucleotidase/apyrase"/>
</dbReference>
<dbReference type="NCBIfam" id="NF038117">
    <property type="entry name" value="choice_anch_I"/>
    <property type="match status" value="1"/>
</dbReference>
<feature type="domain" description="Choice-of-anchor I" evidence="4">
    <location>
        <begin position="30"/>
        <end position="500"/>
    </location>
</feature>
<dbReference type="Gene3D" id="2.130.10.10">
    <property type="entry name" value="YVTN repeat-like/Quinoprotein amine dehydrogenase"/>
    <property type="match status" value="1"/>
</dbReference>
<reference evidence="5 6" key="1">
    <citation type="journal article" date="2023" name="Microorganisms">
        <title>Thiorhodovibrio frisius and Trv. litoralis spp. nov., Two Novel Members from a Clade of Fastidious Purple Sulfur Bacteria That Exhibit Unique Red-Shifted Light-Harvesting Capabilities.</title>
        <authorList>
            <person name="Methner A."/>
            <person name="Kuzyk S.B."/>
            <person name="Petersen J."/>
            <person name="Bauer S."/>
            <person name="Brinkmann H."/>
            <person name="Sichau K."/>
            <person name="Wanner G."/>
            <person name="Wolf J."/>
            <person name="Neumann-Schaal M."/>
            <person name="Henke P."/>
            <person name="Tank M."/>
            <person name="Sproer C."/>
            <person name="Bunk B."/>
            <person name="Overmann J."/>
        </authorList>
    </citation>
    <scope>NUCLEOTIDE SEQUENCE [LARGE SCALE GENOMIC DNA]</scope>
    <source>
        <strain evidence="5 6">DSM 6702</strain>
    </source>
</reference>
<evidence type="ECO:0000256" key="1">
    <source>
        <dbReference type="SAM" id="MobiDB-lite"/>
    </source>
</evidence>
<dbReference type="InterPro" id="IPR038255">
    <property type="entry name" value="PBS_linker_sf"/>
</dbReference>
<evidence type="ECO:0000259" key="2">
    <source>
        <dbReference type="Pfam" id="PF02872"/>
    </source>
</evidence>
<dbReference type="Proteomes" id="UP001432180">
    <property type="component" value="Chromosome"/>
</dbReference>
<dbReference type="SUPFAM" id="SSF51004">
    <property type="entry name" value="C-terminal (heme d1) domain of cytochrome cd1-nitrite reductase"/>
    <property type="match status" value="1"/>
</dbReference>